<feature type="domain" description="C2H2-type" evidence="7">
    <location>
        <begin position="479"/>
        <end position="508"/>
    </location>
</feature>
<keyword evidence="2" id="KW-0677">Repeat</keyword>
<evidence type="ECO:0000259" key="8">
    <source>
        <dbReference type="PROSITE" id="PS51915"/>
    </source>
</evidence>
<accession>A0A1Q3F1F1</accession>
<dbReference type="Gene3D" id="3.40.1800.20">
    <property type="match status" value="1"/>
</dbReference>
<feature type="binding site" evidence="6">
    <location>
        <position position="64"/>
    </location>
    <ligand>
        <name>Zn(2+)</name>
        <dbReference type="ChEBI" id="CHEBI:29105"/>
    </ligand>
</feature>
<protein>
    <submittedName>
        <fullName evidence="9">Putative c2h2-type zn-finger protein</fullName>
    </submittedName>
</protein>
<dbReference type="PROSITE" id="PS51915">
    <property type="entry name" value="ZAD"/>
    <property type="match status" value="2"/>
</dbReference>
<organism evidence="9">
    <name type="scientific">Culex tarsalis</name>
    <name type="common">Encephalitis mosquito</name>
    <dbReference type="NCBI Taxonomy" id="7177"/>
    <lineage>
        <taxon>Eukaryota</taxon>
        <taxon>Metazoa</taxon>
        <taxon>Ecdysozoa</taxon>
        <taxon>Arthropoda</taxon>
        <taxon>Hexapoda</taxon>
        <taxon>Insecta</taxon>
        <taxon>Pterygota</taxon>
        <taxon>Neoptera</taxon>
        <taxon>Endopterygota</taxon>
        <taxon>Diptera</taxon>
        <taxon>Nematocera</taxon>
        <taxon>Culicoidea</taxon>
        <taxon>Culicidae</taxon>
        <taxon>Culicinae</taxon>
        <taxon>Culicini</taxon>
        <taxon>Culex</taxon>
        <taxon>Culex</taxon>
    </lineage>
</organism>
<dbReference type="GO" id="GO:0000981">
    <property type="term" value="F:DNA-binding transcription factor activity, RNA polymerase II-specific"/>
    <property type="evidence" value="ECO:0007669"/>
    <property type="project" value="TreeGrafter"/>
</dbReference>
<feature type="binding site" evidence="6">
    <location>
        <position position="67"/>
    </location>
    <ligand>
        <name>Zn(2+)</name>
        <dbReference type="ChEBI" id="CHEBI:29105"/>
    </ligand>
</feature>
<feature type="binding site" evidence="6">
    <location>
        <position position="107"/>
    </location>
    <ligand>
        <name>Zn(2+)</name>
        <dbReference type="ChEBI" id="CHEBI:29105"/>
    </ligand>
</feature>
<evidence type="ECO:0000256" key="5">
    <source>
        <dbReference type="PROSITE-ProRule" id="PRU00042"/>
    </source>
</evidence>
<dbReference type="SUPFAM" id="SSF57667">
    <property type="entry name" value="beta-beta-alpha zinc fingers"/>
    <property type="match status" value="4"/>
</dbReference>
<dbReference type="InterPro" id="IPR012934">
    <property type="entry name" value="Znf_AD"/>
</dbReference>
<feature type="domain" description="C2H2-type" evidence="7">
    <location>
        <begin position="405"/>
        <end position="432"/>
    </location>
</feature>
<feature type="domain" description="C2H2-type" evidence="7">
    <location>
        <begin position="668"/>
        <end position="696"/>
    </location>
</feature>
<feature type="domain" description="ZAD" evidence="8">
    <location>
        <begin position="102"/>
        <end position="178"/>
    </location>
</feature>
<feature type="binding site" evidence="6">
    <location>
        <position position="15"/>
    </location>
    <ligand>
        <name>Zn(2+)</name>
        <dbReference type="ChEBI" id="CHEBI:29105"/>
    </ligand>
</feature>
<feature type="binding site" evidence="6">
    <location>
        <position position="18"/>
    </location>
    <ligand>
        <name>Zn(2+)</name>
        <dbReference type="ChEBI" id="CHEBI:29105"/>
    </ligand>
</feature>
<dbReference type="GO" id="GO:0005634">
    <property type="term" value="C:nucleus"/>
    <property type="evidence" value="ECO:0007669"/>
    <property type="project" value="InterPro"/>
</dbReference>
<feature type="domain" description="ZAD" evidence="8">
    <location>
        <begin position="13"/>
        <end position="91"/>
    </location>
</feature>
<dbReference type="GO" id="GO:0008270">
    <property type="term" value="F:zinc ion binding"/>
    <property type="evidence" value="ECO:0007669"/>
    <property type="project" value="UniProtKB-UniRule"/>
</dbReference>
<name>A0A1Q3F1F1_CULTA</name>
<proteinExistence type="predicted"/>
<dbReference type="Pfam" id="PF00096">
    <property type="entry name" value="zf-C2H2"/>
    <property type="match status" value="5"/>
</dbReference>
<dbReference type="Pfam" id="PF07776">
    <property type="entry name" value="zf-AD"/>
    <property type="match status" value="1"/>
</dbReference>
<dbReference type="SMART" id="SM00868">
    <property type="entry name" value="zf-AD"/>
    <property type="match status" value="2"/>
</dbReference>
<dbReference type="EMBL" id="GFDL01013659">
    <property type="protein sequence ID" value="JAV21386.1"/>
    <property type="molecule type" value="Transcribed_RNA"/>
</dbReference>
<feature type="domain" description="C2H2-type" evidence="7">
    <location>
        <begin position="641"/>
        <end position="668"/>
    </location>
</feature>
<evidence type="ECO:0000256" key="4">
    <source>
        <dbReference type="ARBA" id="ARBA00022833"/>
    </source>
</evidence>
<dbReference type="AlphaFoldDB" id="A0A1Q3F1F1"/>
<dbReference type="Gene3D" id="3.30.160.60">
    <property type="entry name" value="Classic Zinc Finger"/>
    <property type="match status" value="6"/>
</dbReference>
<keyword evidence="3 5" id="KW-0863">Zinc-finger</keyword>
<feature type="domain" description="C2H2-type" evidence="7">
    <location>
        <begin position="697"/>
        <end position="724"/>
    </location>
</feature>
<feature type="domain" description="C2H2-type" evidence="7">
    <location>
        <begin position="266"/>
        <end position="289"/>
    </location>
</feature>
<dbReference type="SMART" id="SM00355">
    <property type="entry name" value="ZnF_C2H2"/>
    <property type="match status" value="15"/>
</dbReference>
<evidence type="ECO:0000313" key="9">
    <source>
        <dbReference type="EMBL" id="JAV21386.1"/>
    </source>
</evidence>
<dbReference type="PANTHER" id="PTHR24379">
    <property type="entry name" value="KRAB AND ZINC FINGER DOMAIN-CONTAINING"/>
    <property type="match status" value="1"/>
</dbReference>
<evidence type="ECO:0000256" key="2">
    <source>
        <dbReference type="ARBA" id="ARBA00022737"/>
    </source>
</evidence>
<feature type="binding site" evidence="6">
    <location>
        <position position="151"/>
    </location>
    <ligand>
        <name>Zn(2+)</name>
        <dbReference type="ChEBI" id="CHEBI:29105"/>
    </ligand>
</feature>
<keyword evidence="1 6" id="KW-0479">Metal-binding</keyword>
<dbReference type="FunFam" id="3.30.160.60:FF:000534">
    <property type="entry name" value="zinc finger protein 674"/>
    <property type="match status" value="1"/>
</dbReference>
<feature type="domain" description="C2H2-type" evidence="7">
    <location>
        <begin position="612"/>
        <end position="640"/>
    </location>
</feature>
<dbReference type="SUPFAM" id="SSF57716">
    <property type="entry name" value="Glucocorticoid receptor-like (DNA-binding domain)"/>
    <property type="match status" value="2"/>
</dbReference>
<dbReference type="GO" id="GO:0000977">
    <property type="term" value="F:RNA polymerase II transcription regulatory region sequence-specific DNA binding"/>
    <property type="evidence" value="ECO:0007669"/>
    <property type="project" value="TreeGrafter"/>
</dbReference>
<dbReference type="PANTHER" id="PTHR24379:SF121">
    <property type="entry name" value="C2H2-TYPE DOMAIN-CONTAINING PROTEIN"/>
    <property type="match status" value="1"/>
</dbReference>
<evidence type="ECO:0000256" key="6">
    <source>
        <dbReference type="PROSITE-ProRule" id="PRU01263"/>
    </source>
</evidence>
<feature type="domain" description="C2H2-type" evidence="7">
    <location>
        <begin position="548"/>
        <end position="576"/>
    </location>
</feature>
<feature type="binding site" evidence="6">
    <location>
        <position position="154"/>
    </location>
    <ligand>
        <name>Zn(2+)</name>
        <dbReference type="ChEBI" id="CHEBI:29105"/>
    </ligand>
</feature>
<dbReference type="PROSITE" id="PS00028">
    <property type="entry name" value="ZINC_FINGER_C2H2_1"/>
    <property type="match status" value="7"/>
</dbReference>
<feature type="binding site" evidence="6">
    <location>
        <position position="104"/>
    </location>
    <ligand>
        <name>Zn(2+)</name>
        <dbReference type="ChEBI" id="CHEBI:29105"/>
    </ligand>
</feature>
<keyword evidence="4 6" id="KW-0862">Zinc</keyword>
<sequence>MFSDYDPEPDETPPCRLCLETEVDELISLFARCSSQQKLVSEMISELTKLSQYEMGDTTSQYICGKCLEHLDKACTFRQRCRDTNRFFTGQLLRNSLKNLDGCCRLCEDDEPDELISVFCICQGKVIADIVAETVGVRKPAETDGLPQNICAVCLDRLTCAAQLREMILENDAGMRASHVKIEEDEMNAEELFNVAEEGWSVPGVTPKVKIRRPKPQPPPPEEEVDPFIYLDVPGEEGEKLQEAFSTVAEGEFYDQLLFSGLICCCGKLFENEQELQKHRKLLHTKQEVAWSSIKCKDCLKRFKSKWDLKRHRSERERKQFYRCKICNVLTKKLATLQFHFEVTRFHPWLEPSEEERANFDSVVDTVYEVDGRCCACEDEFEDAEALLEHVKKTHYAGRDAAPMFQCTICFSSFSDRKSLMKHQQSYSGTTTYHCRQENCTFKTDQRAAIRKHVETGLHCGVTDFPENFVAEELPKEFFCCLRDCHEIFSSMEELEQHCTDVHEEKRTVNLHFSKDAATGYLCDLCKRHYPTQEAYDRHVRTITDRKFMCTACSQRFSTREQLTRHEKYYHLPADEKEVQLVHPCPQCPATLRTPYTLQQHIRTQHEKRITELCKTCGRSFRTKQQLKSHEANTHMKNRPYRCDQCPMNFGSKFLLQRHVLAHTDIRYPCKFCGKEYRYPNDTKRHEQVVHLNDKPHECELCGKTFVRARDLRLHMTTHTSVKLFPCTVAGCGFSSNIAKQLSAHVQEEHDMEVEDDSD</sequence>
<evidence type="ECO:0000256" key="3">
    <source>
        <dbReference type="ARBA" id="ARBA00022771"/>
    </source>
</evidence>
<evidence type="ECO:0000256" key="1">
    <source>
        <dbReference type="ARBA" id="ARBA00022723"/>
    </source>
</evidence>
<evidence type="ECO:0000259" key="7">
    <source>
        <dbReference type="PROSITE" id="PS50157"/>
    </source>
</evidence>
<reference evidence="9" key="1">
    <citation type="submission" date="2017-01" db="EMBL/GenBank/DDBJ databases">
        <title>A deep insight into the sialotranscriptome of adult male and female Cluex tarsalis mosquitoes.</title>
        <authorList>
            <person name="Ribeiro J.M."/>
            <person name="Moreira F."/>
            <person name="Bernard K.A."/>
            <person name="Calvo E."/>
        </authorList>
    </citation>
    <scope>NUCLEOTIDE SEQUENCE</scope>
    <source>
        <strain evidence="9">Kern County</strain>
        <tissue evidence="9">Salivary glands</tissue>
    </source>
</reference>
<dbReference type="InterPro" id="IPR013087">
    <property type="entry name" value="Znf_C2H2_type"/>
</dbReference>
<dbReference type="PROSITE" id="PS50157">
    <property type="entry name" value="ZINC_FINGER_C2H2_2"/>
    <property type="match status" value="8"/>
</dbReference>
<dbReference type="InterPro" id="IPR036236">
    <property type="entry name" value="Znf_C2H2_sf"/>
</dbReference>